<name>A0A8J4FPJ4_9CHLO</name>
<feature type="compositionally biased region" description="Low complexity" evidence="1">
    <location>
        <begin position="45"/>
        <end position="55"/>
    </location>
</feature>
<dbReference type="Proteomes" id="UP000747110">
    <property type="component" value="Unassembled WGS sequence"/>
</dbReference>
<sequence length="215" mass="20655">TALAALHDLLAFAPMVTAATAPAPAPAQAPWQLSPLPTPGPGSFAPAQAPLQLSPLPTPGPGSFAQSPAPSILPSPVLPPSSPRAGPSSSAPGGPPMARSSINFIAPGGAGGSGMLTGGSVIPASARLTRKEASRSTVYQCTRRRPVRRSGMGQAGFALIGSVGGVYGTAAGMYGSSLFGAAAGSINSGGGGGGGVGVQGVLHGASSLIEEAAQT</sequence>
<feature type="region of interest" description="Disordered" evidence="1">
    <location>
        <begin position="26"/>
        <end position="102"/>
    </location>
</feature>
<keyword evidence="2" id="KW-0732">Signal</keyword>
<comment type="caution">
    <text evidence="3">The sequence shown here is derived from an EMBL/GenBank/DDBJ whole genome shotgun (WGS) entry which is preliminary data.</text>
</comment>
<feature type="compositionally biased region" description="Low complexity" evidence="1">
    <location>
        <begin position="83"/>
        <end position="101"/>
    </location>
</feature>
<reference evidence="3" key="1">
    <citation type="journal article" date="2021" name="Proc. Natl. Acad. Sci. U.S.A.">
        <title>Three genomes in the algal genus Volvox reveal the fate of a haploid sex-determining region after a transition to homothallism.</title>
        <authorList>
            <person name="Yamamoto K."/>
            <person name="Hamaji T."/>
            <person name="Kawai-Toyooka H."/>
            <person name="Matsuzaki R."/>
            <person name="Takahashi F."/>
            <person name="Nishimura Y."/>
            <person name="Kawachi M."/>
            <person name="Noguchi H."/>
            <person name="Minakuchi Y."/>
            <person name="Umen J.G."/>
            <person name="Toyoda A."/>
            <person name="Nozaki H."/>
        </authorList>
    </citation>
    <scope>NUCLEOTIDE SEQUENCE</scope>
    <source>
        <strain evidence="3">NIES-3786</strain>
    </source>
</reference>
<feature type="chain" id="PRO_5035269879" evidence="2">
    <location>
        <begin position="19"/>
        <end position="215"/>
    </location>
</feature>
<dbReference type="EMBL" id="BNCP01000031">
    <property type="protein sequence ID" value="GIL84901.1"/>
    <property type="molecule type" value="Genomic_DNA"/>
</dbReference>
<accession>A0A8J4FPJ4</accession>
<evidence type="ECO:0000313" key="4">
    <source>
        <dbReference type="Proteomes" id="UP000747110"/>
    </source>
</evidence>
<keyword evidence="4" id="KW-1185">Reference proteome</keyword>
<feature type="signal peptide" evidence="2">
    <location>
        <begin position="1"/>
        <end position="18"/>
    </location>
</feature>
<feature type="compositionally biased region" description="Pro residues" evidence="1">
    <location>
        <begin position="71"/>
        <end position="82"/>
    </location>
</feature>
<evidence type="ECO:0000256" key="2">
    <source>
        <dbReference type="SAM" id="SignalP"/>
    </source>
</evidence>
<evidence type="ECO:0000313" key="3">
    <source>
        <dbReference type="EMBL" id="GIL84901.1"/>
    </source>
</evidence>
<dbReference type="AlphaFoldDB" id="A0A8J4FPJ4"/>
<protein>
    <submittedName>
        <fullName evidence="3">Uncharacterized protein</fullName>
    </submittedName>
</protein>
<organism evidence="3 4">
    <name type="scientific">Volvox reticuliferus</name>
    <dbReference type="NCBI Taxonomy" id="1737510"/>
    <lineage>
        <taxon>Eukaryota</taxon>
        <taxon>Viridiplantae</taxon>
        <taxon>Chlorophyta</taxon>
        <taxon>core chlorophytes</taxon>
        <taxon>Chlorophyceae</taxon>
        <taxon>CS clade</taxon>
        <taxon>Chlamydomonadales</taxon>
        <taxon>Volvocaceae</taxon>
        <taxon>Volvox</taxon>
    </lineage>
</organism>
<evidence type="ECO:0000256" key="1">
    <source>
        <dbReference type="SAM" id="MobiDB-lite"/>
    </source>
</evidence>
<feature type="non-terminal residue" evidence="3">
    <location>
        <position position="1"/>
    </location>
</feature>
<gene>
    <name evidence="3" type="ORF">Vretifemale_13476</name>
</gene>
<proteinExistence type="predicted"/>